<sequence>MNDSVIFLLDKILTLNTPLNQLEEILNFAQLICQIFTRKFSNITEFLEKETEKRRISFIRTDSERCTQLNYPAKIEELELILTPLFLLFPVPYY</sequence>
<keyword evidence="2" id="KW-1185">Reference proteome</keyword>
<dbReference type="Proteomes" id="UP000184550">
    <property type="component" value="Unassembled WGS sequence"/>
</dbReference>
<name>A0A7Z9BWH3_9CYAN</name>
<protein>
    <submittedName>
        <fullName evidence="1">Uncharacterized protein</fullName>
    </submittedName>
</protein>
<evidence type="ECO:0000313" key="1">
    <source>
        <dbReference type="EMBL" id="VXD22746.1"/>
    </source>
</evidence>
<comment type="caution">
    <text evidence="1">The sequence shown here is derived from an EMBL/GenBank/DDBJ whole genome shotgun (WGS) entry which is preliminary data.</text>
</comment>
<dbReference type="EMBL" id="CZCU02000153">
    <property type="protein sequence ID" value="VXD22746.1"/>
    <property type="molecule type" value="Genomic_DNA"/>
</dbReference>
<proteinExistence type="predicted"/>
<evidence type="ECO:0000313" key="2">
    <source>
        <dbReference type="Proteomes" id="UP000184550"/>
    </source>
</evidence>
<organism evidence="1 2">
    <name type="scientific">Planktothrix serta PCC 8927</name>
    <dbReference type="NCBI Taxonomy" id="671068"/>
    <lineage>
        <taxon>Bacteria</taxon>
        <taxon>Bacillati</taxon>
        <taxon>Cyanobacteriota</taxon>
        <taxon>Cyanophyceae</taxon>
        <taxon>Oscillatoriophycideae</taxon>
        <taxon>Oscillatoriales</taxon>
        <taxon>Microcoleaceae</taxon>
        <taxon>Planktothrix</taxon>
    </lineage>
</organism>
<reference evidence="1" key="1">
    <citation type="submission" date="2019-10" db="EMBL/GenBank/DDBJ databases">
        <authorList>
            <consortium name="Genoscope - CEA"/>
            <person name="William W."/>
        </authorList>
    </citation>
    <scope>NUCLEOTIDE SEQUENCE [LARGE SCALE GENOMIC DNA]</scope>
    <source>
        <strain evidence="1">BBR_PRJEB10992</strain>
    </source>
</reference>
<gene>
    <name evidence="1" type="ORF">PL8927_760056</name>
</gene>
<dbReference type="AlphaFoldDB" id="A0A7Z9BWH3"/>
<accession>A0A7Z9BWH3</accession>